<proteinExistence type="predicted"/>
<dbReference type="Proteomes" id="UP001595698">
    <property type="component" value="Unassembled WGS sequence"/>
</dbReference>
<evidence type="ECO:0000313" key="1">
    <source>
        <dbReference type="EMBL" id="MFC3986485.1"/>
    </source>
</evidence>
<dbReference type="EMBL" id="JBHSBC010000056">
    <property type="protein sequence ID" value="MFC3986485.1"/>
    <property type="molecule type" value="Genomic_DNA"/>
</dbReference>
<accession>A0ABV8FGF0</accession>
<name>A0ABV8FGF0_9ACTN</name>
<dbReference type="RefSeq" id="WP_386196763.1">
    <property type="nucleotide sequence ID" value="NZ_JBHSBC010000056.1"/>
</dbReference>
<evidence type="ECO:0008006" key="3">
    <source>
        <dbReference type="Google" id="ProtNLM"/>
    </source>
</evidence>
<protein>
    <recommendedName>
        <fullName evidence="3">SPOR domain-containing protein</fullName>
    </recommendedName>
</protein>
<organism evidence="1 2">
    <name type="scientific">Streptosporangium jomthongense</name>
    <dbReference type="NCBI Taxonomy" id="1193683"/>
    <lineage>
        <taxon>Bacteria</taxon>
        <taxon>Bacillati</taxon>
        <taxon>Actinomycetota</taxon>
        <taxon>Actinomycetes</taxon>
        <taxon>Streptosporangiales</taxon>
        <taxon>Streptosporangiaceae</taxon>
        <taxon>Streptosporangium</taxon>
    </lineage>
</organism>
<keyword evidence="2" id="KW-1185">Reference proteome</keyword>
<gene>
    <name evidence="1" type="ORF">ACFOYY_40580</name>
</gene>
<sequence>MDTPTTQTIPAERIKDGVGFQVVNVLNREGEYVRQLRCYGTEEQARARAEMGFLHDTNPRWWVLRAIVLGD</sequence>
<evidence type="ECO:0000313" key="2">
    <source>
        <dbReference type="Proteomes" id="UP001595698"/>
    </source>
</evidence>
<comment type="caution">
    <text evidence="1">The sequence shown here is derived from an EMBL/GenBank/DDBJ whole genome shotgun (WGS) entry which is preliminary data.</text>
</comment>
<reference evidence="2" key="1">
    <citation type="journal article" date="2019" name="Int. J. Syst. Evol. Microbiol.">
        <title>The Global Catalogue of Microorganisms (GCM) 10K type strain sequencing project: providing services to taxonomists for standard genome sequencing and annotation.</title>
        <authorList>
            <consortium name="The Broad Institute Genomics Platform"/>
            <consortium name="The Broad Institute Genome Sequencing Center for Infectious Disease"/>
            <person name="Wu L."/>
            <person name="Ma J."/>
        </authorList>
    </citation>
    <scope>NUCLEOTIDE SEQUENCE [LARGE SCALE GENOMIC DNA]</scope>
    <source>
        <strain evidence="2">TBRC 7912</strain>
    </source>
</reference>